<name>A0A919SFY0_9ACTN</name>
<keyword evidence="2" id="KW-0413">Isomerase</keyword>
<evidence type="ECO:0000313" key="3">
    <source>
        <dbReference type="Proteomes" id="UP000680865"/>
    </source>
</evidence>
<keyword evidence="3" id="KW-1185">Reference proteome</keyword>
<proteinExistence type="predicted"/>
<protein>
    <submittedName>
        <fullName evidence="2">Xylose isomerase</fullName>
    </submittedName>
</protein>
<evidence type="ECO:0000313" key="2">
    <source>
        <dbReference type="EMBL" id="GIM70949.1"/>
    </source>
</evidence>
<accession>A0A919SFY0</accession>
<sequence>MRLRHPDGQVVHLSYCTNVHAAEDLAGILEQLDTYAVPIRERLGADVLGLGLWLAAPVAAGLASDGAARQRLRGALTARGLEVVTLNGFPYQSFQAPVVKYAVYQPDWTTPQRLAYTMDLAKILTDLLPADAVRGSVSTLPLAWRDPWDAARASACRRALDELARQLHQLPRPVRVAFEPEPGCIVETTAEAVALLGEADTEVLGVCLDLAHLACAWEEPAEAVGRLREAGIPIVKTQISAALVSEDPHRDAVVLSEYAERRFLHQTRGPHGLSADDLDEALCTPGADEQPWRIHYHVPLHQPPVPPLRTTVGVLADALREIAGGDTALCDHFDVETYTWNVLPPASRPDGPAELANGIASELFFARAQLTALGLAVTQGVPS</sequence>
<dbReference type="PANTHER" id="PTHR12110">
    <property type="entry name" value="HYDROXYPYRUVATE ISOMERASE"/>
    <property type="match status" value="1"/>
</dbReference>
<dbReference type="GO" id="GO:0016853">
    <property type="term" value="F:isomerase activity"/>
    <property type="evidence" value="ECO:0007669"/>
    <property type="project" value="UniProtKB-KW"/>
</dbReference>
<reference evidence="2" key="1">
    <citation type="submission" date="2021-03" db="EMBL/GenBank/DDBJ databases">
        <title>Whole genome shotgun sequence of Actinoplanes consettensis NBRC 14913.</title>
        <authorList>
            <person name="Komaki H."/>
            <person name="Tamura T."/>
        </authorList>
    </citation>
    <scope>NUCLEOTIDE SEQUENCE</scope>
    <source>
        <strain evidence="2">NBRC 14913</strain>
    </source>
</reference>
<dbReference type="Gene3D" id="3.20.20.150">
    <property type="entry name" value="Divalent-metal-dependent TIM barrel enzymes"/>
    <property type="match status" value="1"/>
</dbReference>
<evidence type="ECO:0000259" key="1">
    <source>
        <dbReference type="Pfam" id="PF01261"/>
    </source>
</evidence>
<dbReference type="EMBL" id="BOQP01000008">
    <property type="protein sequence ID" value="GIM70949.1"/>
    <property type="molecule type" value="Genomic_DNA"/>
</dbReference>
<dbReference type="Proteomes" id="UP000680865">
    <property type="component" value="Unassembled WGS sequence"/>
</dbReference>
<gene>
    <name evidence="2" type="ORF">Aco04nite_22980</name>
</gene>
<dbReference type="RefSeq" id="WP_212997161.1">
    <property type="nucleotide sequence ID" value="NZ_BAAATW010000003.1"/>
</dbReference>
<dbReference type="SUPFAM" id="SSF51658">
    <property type="entry name" value="Xylose isomerase-like"/>
    <property type="match status" value="1"/>
</dbReference>
<dbReference type="InterPro" id="IPR050312">
    <property type="entry name" value="IolE/XylAMocC-like"/>
</dbReference>
<dbReference type="InterPro" id="IPR036237">
    <property type="entry name" value="Xyl_isomerase-like_sf"/>
</dbReference>
<dbReference type="Pfam" id="PF01261">
    <property type="entry name" value="AP_endonuc_2"/>
    <property type="match status" value="1"/>
</dbReference>
<feature type="domain" description="Xylose isomerase-like TIM barrel" evidence="1">
    <location>
        <begin position="44"/>
        <end position="250"/>
    </location>
</feature>
<organism evidence="2 3">
    <name type="scientific">Winogradskya consettensis</name>
    <dbReference type="NCBI Taxonomy" id="113560"/>
    <lineage>
        <taxon>Bacteria</taxon>
        <taxon>Bacillati</taxon>
        <taxon>Actinomycetota</taxon>
        <taxon>Actinomycetes</taxon>
        <taxon>Micromonosporales</taxon>
        <taxon>Micromonosporaceae</taxon>
        <taxon>Winogradskya</taxon>
    </lineage>
</organism>
<dbReference type="InterPro" id="IPR013022">
    <property type="entry name" value="Xyl_isomerase-like_TIM-brl"/>
</dbReference>
<dbReference type="NCBIfam" id="NF035939">
    <property type="entry name" value="TIM_EboE"/>
    <property type="match status" value="1"/>
</dbReference>
<comment type="caution">
    <text evidence="2">The sequence shown here is derived from an EMBL/GenBank/DDBJ whole genome shotgun (WGS) entry which is preliminary data.</text>
</comment>
<dbReference type="AlphaFoldDB" id="A0A919SFY0"/>